<feature type="transmembrane region" description="Helical" evidence="1">
    <location>
        <begin position="123"/>
        <end position="142"/>
    </location>
</feature>
<evidence type="ECO:0000256" key="1">
    <source>
        <dbReference type="SAM" id="Phobius"/>
    </source>
</evidence>
<evidence type="ECO:0000313" key="2">
    <source>
        <dbReference type="EMBL" id="CAG8467324.1"/>
    </source>
</evidence>
<dbReference type="GO" id="GO:0005794">
    <property type="term" value="C:Golgi apparatus"/>
    <property type="evidence" value="ECO:0007669"/>
    <property type="project" value="TreeGrafter"/>
</dbReference>
<sequence>MANLSNLAKSKWTKLFALASIAQLLAVIILESRVLRRNMDLKEIIIKKETELDCDLRPSVDRMSLIIQENIIFMIFQLFQLCFCLNSVQIFEIIKWKGDLSKICPPFPTDQIQRQFANFDLPLVIFLVGFALIMACISLKLYQQFGWNIYKKIGADIKVQRIYKATLIFVMLLKLDLFFVFLLSIEVFFLFSEKIENKEMKKLEFTFTLPKIVYYFHMVVTIMIFFLEILAYRSLRKEWREGMFTYILLSTVTIVDFVVILRSATSTVNNSWYFFIVFLSVAIVLCLTTWIYAVRIFRNFGKGLEKIFNKKEEGHEVRQDPEVGGSTQGEKRFIIEDD</sequence>
<dbReference type="Proteomes" id="UP000789375">
    <property type="component" value="Unassembled WGS sequence"/>
</dbReference>
<feature type="transmembrane region" description="Helical" evidence="1">
    <location>
        <begin position="212"/>
        <end position="232"/>
    </location>
</feature>
<organism evidence="2 3">
    <name type="scientific">Funneliformis mosseae</name>
    <name type="common">Endomycorrhizal fungus</name>
    <name type="synonym">Glomus mosseae</name>
    <dbReference type="NCBI Taxonomy" id="27381"/>
    <lineage>
        <taxon>Eukaryota</taxon>
        <taxon>Fungi</taxon>
        <taxon>Fungi incertae sedis</taxon>
        <taxon>Mucoromycota</taxon>
        <taxon>Glomeromycotina</taxon>
        <taxon>Glomeromycetes</taxon>
        <taxon>Glomerales</taxon>
        <taxon>Glomeraceae</taxon>
        <taxon>Funneliformis</taxon>
    </lineage>
</organism>
<feature type="transmembrane region" description="Helical" evidence="1">
    <location>
        <begin position="162"/>
        <end position="192"/>
    </location>
</feature>
<keyword evidence="1" id="KW-1133">Transmembrane helix</keyword>
<dbReference type="PANTHER" id="PTHR34391">
    <property type="entry name" value="UPF0658 GOLGI APPARATUS MEMBRANE PROTEIN C1952.10C-RELATED"/>
    <property type="match status" value="1"/>
</dbReference>
<dbReference type="InterPro" id="IPR040410">
    <property type="entry name" value="UPF0658_Golgi"/>
</dbReference>
<keyword evidence="3" id="KW-1185">Reference proteome</keyword>
<dbReference type="AlphaFoldDB" id="A0A9N8Z406"/>
<proteinExistence type="predicted"/>
<keyword evidence="1" id="KW-0472">Membrane</keyword>
<feature type="transmembrane region" description="Helical" evidence="1">
    <location>
        <begin position="244"/>
        <end position="265"/>
    </location>
</feature>
<dbReference type="EMBL" id="CAJVPP010000303">
    <property type="protein sequence ID" value="CAG8467324.1"/>
    <property type="molecule type" value="Genomic_DNA"/>
</dbReference>
<feature type="transmembrane region" description="Helical" evidence="1">
    <location>
        <begin position="71"/>
        <end position="91"/>
    </location>
</feature>
<comment type="caution">
    <text evidence="2">The sequence shown here is derived from an EMBL/GenBank/DDBJ whole genome shotgun (WGS) entry which is preliminary data.</text>
</comment>
<feature type="transmembrane region" description="Helical" evidence="1">
    <location>
        <begin position="12"/>
        <end position="30"/>
    </location>
</feature>
<accession>A0A9N8Z406</accession>
<name>A0A9N8Z406_FUNMO</name>
<reference evidence="2" key="1">
    <citation type="submission" date="2021-06" db="EMBL/GenBank/DDBJ databases">
        <authorList>
            <person name="Kallberg Y."/>
            <person name="Tangrot J."/>
            <person name="Rosling A."/>
        </authorList>
    </citation>
    <scope>NUCLEOTIDE SEQUENCE</scope>
    <source>
        <strain evidence="2">87-6 pot B 2015</strain>
    </source>
</reference>
<protein>
    <submittedName>
        <fullName evidence="2">9149_t:CDS:1</fullName>
    </submittedName>
</protein>
<keyword evidence="1" id="KW-0812">Transmembrane</keyword>
<gene>
    <name evidence="2" type="ORF">FMOSSE_LOCUS2340</name>
</gene>
<feature type="transmembrane region" description="Helical" evidence="1">
    <location>
        <begin position="271"/>
        <end position="293"/>
    </location>
</feature>
<evidence type="ECO:0000313" key="3">
    <source>
        <dbReference type="Proteomes" id="UP000789375"/>
    </source>
</evidence>
<dbReference type="PANTHER" id="PTHR34391:SF1">
    <property type="entry name" value="UPF0658 GOLGI APPARATUS MEMBRANE PROTEIN C1952.10C-RELATED"/>
    <property type="match status" value="1"/>
</dbReference>